<proteinExistence type="predicted"/>
<dbReference type="EMBL" id="CAMPGE010003944">
    <property type="protein sequence ID" value="CAI2362789.1"/>
    <property type="molecule type" value="Genomic_DNA"/>
</dbReference>
<dbReference type="AlphaFoldDB" id="A0AAD1X6P1"/>
<keyword evidence="2" id="KW-1185">Reference proteome</keyword>
<gene>
    <name evidence="1" type="ORF">ECRASSUSDP1_LOCUS4116</name>
</gene>
<sequence>MMFITLSFLKNQVSFISHAFLREACSTCMKTWRLSSGWSEVSLIITRARIIILSMFRKSQEQIFGNRDSPKTRNTTPFYIFKKAPATRDIYNKVASSQGRKRFKDFLHHSKIQICKANSGRKTNALRLREIHKPFQTRIECLNTSSKCKALRFKRKVPLCDLVRPF</sequence>
<comment type="caution">
    <text evidence="1">The sequence shown here is derived from an EMBL/GenBank/DDBJ whole genome shotgun (WGS) entry which is preliminary data.</text>
</comment>
<name>A0AAD1X6P1_EUPCR</name>
<evidence type="ECO:0000313" key="1">
    <source>
        <dbReference type="EMBL" id="CAI2362789.1"/>
    </source>
</evidence>
<evidence type="ECO:0000313" key="2">
    <source>
        <dbReference type="Proteomes" id="UP001295684"/>
    </source>
</evidence>
<protein>
    <submittedName>
        <fullName evidence="1">Uncharacterized protein</fullName>
    </submittedName>
</protein>
<reference evidence="1" key="1">
    <citation type="submission" date="2023-07" db="EMBL/GenBank/DDBJ databases">
        <authorList>
            <consortium name="AG Swart"/>
            <person name="Singh M."/>
            <person name="Singh A."/>
            <person name="Seah K."/>
            <person name="Emmerich C."/>
        </authorList>
    </citation>
    <scope>NUCLEOTIDE SEQUENCE</scope>
    <source>
        <strain evidence="1">DP1</strain>
    </source>
</reference>
<accession>A0AAD1X6P1</accession>
<organism evidence="1 2">
    <name type="scientific">Euplotes crassus</name>
    <dbReference type="NCBI Taxonomy" id="5936"/>
    <lineage>
        <taxon>Eukaryota</taxon>
        <taxon>Sar</taxon>
        <taxon>Alveolata</taxon>
        <taxon>Ciliophora</taxon>
        <taxon>Intramacronucleata</taxon>
        <taxon>Spirotrichea</taxon>
        <taxon>Hypotrichia</taxon>
        <taxon>Euplotida</taxon>
        <taxon>Euplotidae</taxon>
        <taxon>Moneuplotes</taxon>
    </lineage>
</organism>
<dbReference type="Proteomes" id="UP001295684">
    <property type="component" value="Unassembled WGS sequence"/>
</dbReference>